<organism evidence="5 6">
    <name type="scientific">Cupriavidus lacunae</name>
    <dbReference type="NCBI Taxonomy" id="2666307"/>
    <lineage>
        <taxon>Bacteria</taxon>
        <taxon>Pseudomonadati</taxon>
        <taxon>Pseudomonadota</taxon>
        <taxon>Betaproteobacteria</taxon>
        <taxon>Burkholderiales</taxon>
        <taxon>Burkholderiaceae</taxon>
        <taxon>Cupriavidus</taxon>
    </lineage>
</organism>
<evidence type="ECO:0000313" key="5">
    <source>
        <dbReference type="EMBL" id="RDK11915.1"/>
    </source>
</evidence>
<dbReference type="Pfam" id="PF02775">
    <property type="entry name" value="TPP_enzyme_C"/>
    <property type="match status" value="1"/>
</dbReference>
<gene>
    <name evidence="5" type="ORF">DN412_03220</name>
</gene>
<dbReference type="AlphaFoldDB" id="A0A370P2B0"/>
<dbReference type="InterPro" id="IPR011766">
    <property type="entry name" value="TPP_enzyme_TPP-bd"/>
</dbReference>
<dbReference type="EMBL" id="QKWJ01000002">
    <property type="protein sequence ID" value="RDK11915.1"/>
    <property type="molecule type" value="Genomic_DNA"/>
</dbReference>
<keyword evidence="5" id="KW-0670">Pyruvate</keyword>
<evidence type="ECO:0000256" key="1">
    <source>
        <dbReference type="ARBA" id="ARBA00023002"/>
    </source>
</evidence>
<dbReference type="GO" id="GO:0016625">
    <property type="term" value="F:oxidoreductase activity, acting on the aldehyde or oxo group of donors, iron-sulfur protein as acceptor"/>
    <property type="evidence" value="ECO:0007669"/>
    <property type="project" value="UniProtKB-ARBA"/>
</dbReference>
<dbReference type="Gene3D" id="3.40.920.10">
    <property type="entry name" value="Pyruvate-ferredoxin oxidoreductase, PFOR, domain III"/>
    <property type="match status" value="1"/>
</dbReference>
<evidence type="ECO:0000259" key="3">
    <source>
        <dbReference type="Pfam" id="PF02775"/>
    </source>
</evidence>
<evidence type="ECO:0000313" key="6">
    <source>
        <dbReference type="Proteomes" id="UP000255165"/>
    </source>
</evidence>
<dbReference type="SUPFAM" id="SSF53323">
    <property type="entry name" value="Pyruvate-ferredoxin oxidoreductase, PFOR, domain III"/>
    <property type="match status" value="1"/>
</dbReference>
<dbReference type="InterPro" id="IPR002869">
    <property type="entry name" value="Pyrv_flavodox_OxRed_cen"/>
</dbReference>
<dbReference type="InterPro" id="IPR002880">
    <property type="entry name" value="Pyrv_Fd/Flavodoxin_OxRdtase_N"/>
</dbReference>
<proteinExistence type="predicted"/>
<feature type="domain" description="Pyruvate/ketoisovalerate oxidoreductase catalytic" evidence="2">
    <location>
        <begin position="746"/>
        <end position="931"/>
    </location>
</feature>
<dbReference type="GO" id="GO:0030976">
    <property type="term" value="F:thiamine pyrophosphate binding"/>
    <property type="evidence" value="ECO:0007669"/>
    <property type="project" value="InterPro"/>
</dbReference>
<dbReference type="InterPro" id="IPR046667">
    <property type="entry name" value="DUF6537"/>
</dbReference>
<feature type="domain" description="Thiamine pyrophosphate enzyme TPP-binding" evidence="3">
    <location>
        <begin position="490"/>
        <end position="621"/>
    </location>
</feature>
<reference evidence="5 6" key="1">
    <citation type="submission" date="2018-06" db="EMBL/GenBank/DDBJ databases">
        <authorList>
            <person name="Feng T."/>
            <person name="Jeon C.O."/>
        </authorList>
    </citation>
    <scope>NUCLEOTIDE SEQUENCE [LARGE SCALE GENOMIC DNA]</scope>
    <source>
        <strain evidence="5 6">S23</strain>
    </source>
</reference>
<dbReference type="RefSeq" id="WP_115013187.1">
    <property type="nucleotide sequence ID" value="NZ_QKWJ01000002.1"/>
</dbReference>
<dbReference type="Gene3D" id="3.40.50.970">
    <property type="match status" value="2"/>
</dbReference>
<keyword evidence="6" id="KW-1185">Reference proteome</keyword>
<dbReference type="NCBIfam" id="NF009589">
    <property type="entry name" value="PRK13030.1"/>
    <property type="match status" value="1"/>
</dbReference>
<dbReference type="InterPro" id="IPR029061">
    <property type="entry name" value="THDP-binding"/>
</dbReference>
<dbReference type="InterPro" id="IPR019752">
    <property type="entry name" value="Pyrv/ketoisovalerate_OxRed_cat"/>
</dbReference>
<evidence type="ECO:0000259" key="4">
    <source>
        <dbReference type="Pfam" id="PF20169"/>
    </source>
</evidence>
<dbReference type="Pfam" id="PF01558">
    <property type="entry name" value="POR"/>
    <property type="match status" value="1"/>
</dbReference>
<name>A0A370P2B0_9BURK</name>
<dbReference type="InterPro" id="IPR051457">
    <property type="entry name" value="2-oxoacid:Fd_oxidoreductase"/>
</dbReference>
<dbReference type="PANTHER" id="PTHR48084">
    <property type="entry name" value="2-OXOGLUTARATE OXIDOREDUCTASE SUBUNIT KORB-RELATED"/>
    <property type="match status" value="1"/>
</dbReference>
<dbReference type="GO" id="GO:0044281">
    <property type="term" value="P:small molecule metabolic process"/>
    <property type="evidence" value="ECO:0007669"/>
    <property type="project" value="UniProtKB-ARBA"/>
</dbReference>
<comment type="caution">
    <text evidence="5">The sequence shown here is derived from an EMBL/GenBank/DDBJ whole genome shotgun (WGS) entry which is preliminary data.</text>
</comment>
<dbReference type="SUPFAM" id="SSF52518">
    <property type="entry name" value="Thiamin diphosphate-binding fold (THDP-binding)"/>
    <property type="match status" value="2"/>
</dbReference>
<feature type="domain" description="DUF6537" evidence="4">
    <location>
        <begin position="959"/>
        <end position="1150"/>
    </location>
</feature>
<dbReference type="Proteomes" id="UP000255165">
    <property type="component" value="Unassembled WGS sequence"/>
</dbReference>
<dbReference type="PANTHER" id="PTHR48084:SF3">
    <property type="entry name" value="SUBUNIT OF PYRUVATE:FLAVODOXIN OXIDOREDUCTASE"/>
    <property type="match status" value="1"/>
</dbReference>
<evidence type="ECO:0000259" key="2">
    <source>
        <dbReference type="Pfam" id="PF01558"/>
    </source>
</evidence>
<accession>A0A370P2B0</accession>
<dbReference type="GO" id="GO:0045333">
    <property type="term" value="P:cellular respiration"/>
    <property type="evidence" value="ECO:0007669"/>
    <property type="project" value="UniProtKB-ARBA"/>
</dbReference>
<dbReference type="CDD" id="cd07034">
    <property type="entry name" value="TPP_PYR_PFOR_IOR-alpha_like"/>
    <property type="match status" value="1"/>
</dbReference>
<sequence>MKSAAISLQSTATVKDASLNDKYVSDQGSAYMTGIQALVRLALSQKRRDALIGHQTAGFISGYRGSPLGNFDTALWQADELLGAQNVVFQPGVNEDLAATAVWGTQQANLAGQGKYDGVVGWWYGKGPGVDRSGDVLRHANLAGTAERGGVVALYGDDHSCKSSSIPHQSEHVMMGCGIPILYPTSVQQILDYGAHAVAMSRCAGVWTSMKLVSEIVETSASVSVQLGRAQSILPQDLSSISGGLNIRWPDRSLAQEERLYLHKLPAALAYARANPFNRVTWDSQQARIGIAASGKGYLDTVEALRILGLEGEPARRLGLRLYQVGMIWPLEPHGLRHFAHGLQEIIVVEEKRPILEAQIKDELYSLPDYARPRVIGKSSDGHGEWSTPANDAPLISHYELQPEPIARMLAARFLRVDLPADIREMIGQRLKVLQLAEQESRRVIDIAERKAYFCSGCPHNSSTVLPEGSRALGGIGCHFLTLTMDRGTETFSQMGGEGVSWVGASPFTKERHVFANLGDGTYFHSGYLAIRQSVAAKVNITYKILYNDAVGMTGGQHVDGQLSVAQLTRQLAAEGVGQQIIVTDEPRLLSEDAGIAPGVTIRHRNELDAVQRELRNVSGVTALIYAQTCASEKRRRRKRNEYPDPPQRAFINTEICESCGDCSKKSNCLSVEPVETPLGTKRKINQSSCNKDFSCVEGFCPSFVTVHTRDSKPATKPHALIKGWPKAPKSVDLRSPVRIIVGGVGGTGVVTIGALLGMAAHLEGKAARVMDMAGMAQKGGTVYSYVQIAQNDDTIAATKVATGQCDLLIGADTVVAGSSATLSRLRAEGLAVVNEDGSPTSDFIRSRDWSIPVNDLLTRLRSRVKNGRVIALPAARIATAVFGDAIFANLLLLGLAWQSGRIPLSRESIERAISLNGTAVAKNLEAFRIGCHLADDPRCVDNLLPSKQSSDTPTHRSLRELIDDRSHRLRAYWNVAYAGKYHTLATAAGNSLPEDLATVIATQLYRVMAYKDEYEVARLLTSDHFQKSVESEFGKGARLTYHLAPPTLGTGPGVRKRSYRSWIRWPMLALARMQGLRETPLDPFGRNDERRKERAWRDRYISFVESLIRSAGDFDLSLANQIARIPSDVRGFGHVKMLAMQTASARWDELSAKLYKAKIQASMT</sequence>
<protein>
    <submittedName>
        <fullName evidence="5">Indolepyruvate ferredoxin oxidoreductase family protein</fullName>
    </submittedName>
</protein>
<keyword evidence="1" id="KW-0560">Oxidoreductase</keyword>
<dbReference type="NCBIfam" id="NF009588">
    <property type="entry name" value="PRK13029.1"/>
    <property type="match status" value="1"/>
</dbReference>
<dbReference type="Pfam" id="PF20169">
    <property type="entry name" value="DUF6537"/>
    <property type="match status" value="1"/>
</dbReference>